<dbReference type="SUPFAM" id="SSF53098">
    <property type="entry name" value="Ribonuclease H-like"/>
    <property type="match status" value="1"/>
</dbReference>
<keyword evidence="6" id="KW-0479">Metal-binding</keyword>
<dbReference type="OrthoDB" id="7462577at2759"/>
<keyword evidence="5 10" id="KW-0540">Nuclease</keyword>
<name>A0A1R1XYY9_9FUNG</name>
<dbReference type="CDD" id="cd07181">
    <property type="entry name" value="RNase_HII_eukaryota_like"/>
    <property type="match status" value="1"/>
</dbReference>
<dbReference type="PROSITE" id="PS51975">
    <property type="entry name" value="RNASE_H_2"/>
    <property type="match status" value="1"/>
</dbReference>
<evidence type="ECO:0000256" key="3">
    <source>
        <dbReference type="ARBA" id="ARBA00001946"/>
    </source>
</evidence>
<evidence type="ECO:0000256" key="7">
    <source>
        <dbReference type="ARBA" id="ARBA00022759"/>
    </source>
</evidence>
<protein>
    <recommendedName>
        <fullName evidence="10">Ribonuclease</fullName>
        <ecNumber evidence="10">3.1.26.4</ecNumber>
    </recommendedName>
</protein>
<comment type="cofactor">
    <cofactor evidence="3">
        <name>Mg(2+)</name>
        <dbReference type="ChEBI" id="CHEBI:18420"/>
    </cofactor>
</comment>
<dbReference type="InterPro" id="IPR001352">
    <property type="entry name" value="RNase_HII/HIII"/>
</dbReference>
<dbReference type="AlphaFoldDB" id="A0A1R1XYY9"/>
<dbReference type="GO" id="GO:0046872">
    <property type="term" value="F:metal ion binding"/>
    <property type="evidence" value="ECO:0007669"/>
    <property type="project" value="UniProtKB-KW"/>
</dbReference>
<evidence type="ECO:0000313" key="13">
    <source>
        <dbReference type="Proteomes" id="UP000187283"/>
    </source>
</evidence>
<evidence type="ECO:0000313" key="12">
    <source>
        <dbReference type="EMBL" id="OMJ19897.1"/>
    </source>
</evidence>
<dbReference type="GO" id="GO:0032299">
    <property type="term" value="C:ribonuclease H2 complex"/>
    <property type="evidence" value="ECO:0007669"/>
    <property type="project" value="TreeGrafter"/>
</dbReference>
<comment type="caution">
    <text evidence="12">The sequence shown here is derived from an EMBL/GenBank/DDBJ whole genome shotgun (WGS) entry which is preliminary data.</text>
</comment>
<dbReference type="InterPro" id="IPR024567">
    <property type="entry name" value="RNase_HII/HIII_dom"/>
</dbReference>
<evidence type="ECO:0000256" key="5">
    <source>
        <dbReference type="ARBA" id="ARBA00022722"/>
    </source>
</evidence>
<keyword evidence="7 10" id="KW-0255">Endonuclease</keyword>
<dbReference type="GO" id="GO:0004523">
    <property type="term" value="F:RNA-DNA hybrid ribonuclease activity"/>
    <property type="evidence" value="ECO:0007669"/>
    <property type="project" value="UniProtKB-EC"/>
</dbReference>
<evidence type="ECO:0000256" key="9">
    <source>
        <dbReference type="PROSITE-ProRule" id="PRU01319"/>
    </source>
</evidence>
<evidence type="ECO:0000259" key="11">
    <source>
        <dbReference type="PROSITE" id="PS51975"/>
    </source>
</evidence>
<evidence type="ECO:0000256" key="6">
    <source>
        <dbReference type="ARBA" id="ARBA00022723"/>
    </source>
</evidence>
<dbReference type="GO" id="GO:0003723">
    <property type="term" value="F:RNA binding"/>
    <property type="evidence" value="ECO:0007669"/>
    <property type="project" value="UniProtKB-UniRule"/>
</dbReference>
<sequence>MNLSITSIGPMVYSACFCDGERYEEFKKLEFDGLNKYNLNSLAHDTTISIIQHVIKSGYTISHIYIDTVGPPESYTRKLEPIFPGIKIKVAKKADSLYPIVSAASICAKVSRDLIVKHWVFTETLPYQISSAYGSGYPSDPKTKDWLNKNIDKVFGYPSIVRFSWATCQKLLETNAYKVNFHNDNDSDSSSAKLTVAQKRKLSMNLLNPSGNQLLARPPSQKSSYLKKNNISLFSQF</sequence>
<dbReference type="PANTHER" id="PTHR10954">
    <property type="entry name" value="RIBONUCLEASE H2 SUBUNIT A"/>
    <property type="match status" value="1"/>
</dbReference>
<evidence type="ECO:0000256" key="4">
    <source>
        <dbReference type="ARBA" id="ARBA00007058"/>
    </source>
</evidence>
<proteinExistence type="inferred from homology"/>
<keyword evidence="13" id="KW-1185">Reference proteome</keyword>
<evidence type="ECO:0000256" key="1">
    <source>
        <dbReference type="ARBA" id="ARBA00000077"/>
    </source>
</evidence>
<dbReference type="PANTHER" id="PTHR10954:SF7">
    <property type="entry name" value="RIBONUCLEASE H2 SUBUNIT A"/>
    <property type="match status" value="1"/>
</dbReference>
<keyword evidence="8 10" id="KW-0378">Hydrolase</keyword>
<dbReference type="Gene3D" id="1.10.10.460">
    <property type="entry name" value="Ribonuclease hii. Domain 2"/>
    <property type="match status" value="1"/>
</dbReference>
<feature type="domain" description="RNase H type-2" evidence="11">
    <location>
        <begin position="1"/>
        <end position="177"/>
    </location>
</feature>
<evidence type="ECO:0000256" key="2">
    <source>
        <dbReference type="ARBA" id="ARBA00001936"/>
    </source>
</evidence>
<dbReference type="InterPro" id="IPR023160">
    <property type="entry name" value="RNase_HII_hlx-loop-hlx_cap_dom"/>
</dbReference>
<dbReference type="EC" id="3.1.26.4" evidence="10"/>
<comment type="cofactor">
    <cofactor evidence="2">
        <name>Mn(2+)</name>
        <dbReference type="ChEBI" id="CHEBI:29035"/>
    </cofactor>
</comment>
<dbReference type="InterPro" id="IPR012337">
    <property type="entry name" value="RNaseH-like_sf"/>
</dbReference>
<reference evidence="12 13" key="1">
    <citation type="submission" date="2017-01" db="EMBL/GenBank/DDBJ databases">
        <authorList>
            <person name="Mah S.A."/>
            <person name="Swanson W.J."/>
            <person name="Moy G.W."/>
            <person name="Vacquier V.D."/>
        </authorList>
    </citation>
    <scope>NUCLEOTIDE SEQUENCE [LARGE SCALE GENOMIC DNA]</scope>
    <source>
        <strain evidence="12 13">GSMNP</strain>
    </source>
</reference>
<comment type="function">
    <text evidence="10">Endonuclease that specifically degrades the RNA of RNA-DNA hybrids.</text>
</comment>
<comment type="catalytic activity">
    <reaction evidence="1 10">
        <text>Endonucleolytic cleavage to 5'-phosphomonoester.</text>
        <dbReference type="EC" id="3.1.26.4"/>
    </reaction>
</comment>
<accession>A0A1R1XYY9</accession>
<dbReference type="EMBL" id="LSSN01001371">
    <property type="protein sequence ID" value="OMJ19897.1"/>
    <property type="molecule type" value="Genomic_DNA"/>
</dbReference>
<dbReference type="Gene3D" id="3.30.420.10">
    <property type="entry name" value="Ribonuclease H-like superfamily/Ribonuclease H"/>
    <property type="match status" value="1"/>
</dbReference>
<organism evidence="12 13">
    <name type="scientific">Smittium culicis</name>
    <dbReference type="NCBI Taxonomy" id="133412"/>
    <lineage>
        <taxon>Eukaryota</taxon>
        <taxon>Fungi</taxon>
        <taxon>Fungi incertae sedis</taxon>
        <taxon>Zoopagomycota</taxon>
        <taxon>Kickxellomycotina</taxon>
        <taxon>Harpellomycetes</taxon>
        <taxon>Harpellales</taxon>
        <taxon>Legeriomycetaceae</taxon>
        <taxon>Smittium</taxon>
    </lineage>
</organism>
<dbReference type="InterPro" id="IPR036397">
    <property type="entry name" value="RNaseH_sf"/>
</dbReference>
<dbReference type="STRING" id="133412.A0A1R1XYY9"/>
<dbReference type="Pfam" id="PF01351">
    <property type="entry name" value="RNase_HII"/>
    <property type="match status" value="1"/>
</dbReference>
<dbReference type="GO" id="GO:0043137">
    <property type="term" value="P:DNA replication, removal of RNA primer"/>
    <property type="evidence" value="ECO:0007669"/>
    <property type="project" value="TreeGrafter"/>
</dbReference>
<dbReference type="FunFam" id="1.10.10.460:FF:000001">
    <property type="entry name" value="Ribonuclease"/>
    <property type="match status" value="1"/>
</dbReference>
<evidence type="ECO:0000256" key="10">
    <source>
        <dbReference type="RuleBase" id="RU003515"/>
    </source>
</evidence>
<evidence type="ECO:0000256" key="8">
    <source>
        <dbReference type="ARBA" id="ARBA00022801"/>
    </source>
</evidence>
<dbReference type="Proteomes" id="UP000187283">
    <property type="component" value="Unassembled WGS sequence"/>
</dbReference>
<gene>
    <name evidence="12" type="ORF">AYI70_g4443</name>
</gene>
<comment type="caution">
    <text evidence="9">Lacks conserved residue(s) required for the propagation of feature annotation.</text>
</comment>
<dbReference type="GO" id="GO:0006298">
    <property type="term" value="P:mismatch repair"/>
    <property type="evidence" value="ECO:0007669"/>
    <property type="project" value="TreeGrafter"/>
</dbReference>
<comment type="similarity">
    <text evidence="4">Belongs to the RNase HII family. Eukaryotic subfamily.</text>
</comment>